<reference evidence="4" key="2">
    <citation type="submission" date="2019-09" db="UniProtKB">
        <authorList>
            <consortium name="WormBaseParasite"/>
        </authorList>
    </citation>
    <scope>IDENTIFICATION</scope>
</reference>
<dbReference type="WBParaSite" id="HPBE_0000282001-mRNA-1">
    <property type="protein sequence ID" value="HPBE_0000282001-mRNA-1"/>
    <property type="gene ID" value="HPBE_0000282001"/>
</dbReference>
<keyword evidence="3" id="KW-1185">Reference proteome</keyword>
<dbReference type="OrthoDB" id="8194935at2759"/>
<feature type="compositionally biased region" description="Polar residues" evidence="1">
    <location>
        <begin position="108"/>
        <end position="117"/>
    </location>
</feature>
<dbReference type="EMBL" id="UZAH01005066">
    <property type="protein sequence ID" value="VDO28555.1"/>
    <property type="molecule type" value="Genomic_DNA"/>
</dbReference>
<feature type="region of interest" description="Disordered" evidence="1">
    <location>
        <begin position="36"/>
        <end position="117"/>
    </location>
</feature>
<evidence type="ECO:0000256" key="1">
    <source>
        <dbReference type="SAM" id="MobiDB-lite"/>
    </source>
</evidence>
<dbReference type="AlphaFoldDB" id="A0A183F9H8"/>
<protein>
    <submittedName>
        <fullName evidence="4">DUF5641 domain-containing protein</fullName>
    </submittedName>
</protein>
<dbReference type="Proteomes" id="UP000050761">
    <property type="component" value="Unassembled WGS sequence"/>
</dbReference>
<feature type="compositionally biased region" description="Acidic residues" evidence="1">
    <location>
        <begin position="89"/>
        <end position="104"/>
    </location>
</feature>
<accession>A0A3P7XSW5</accession>
<evidence type="ECO:0000313" key="4">
    <source>
        <dbReference type="WBParaSite" id="HPBE_0000282001-mRNA-1"/>
    </source>
</evidence>
<gene>
    <name evidence="2" type="ORF">HPBE_LOCUS2821</name>
</gene>
<reference evidence="2 3" key="1">
    <citation type="submission" date="2018-11" db="EMBL/GenBank/DDBJ databases">
        <authorList>
            <consortium name="Pathogen Informatics"/>
        </authorList>
    </citation>
    <scope>NUCLEOTIDE SEQUENCE [LARGE SCALE GENOMIC DNA]</scope>
</reference>
<organism evidence="3 4">
    <name type="scientific">Heligmosomoides polygyrus</name>
    <name type="common">Parasitic roundworm</name>
    <dbReference type="NCBI Taxonomy" id="6339"/>
    <lineage>
        <taxon>Eukaryota</taxon>
        <taxon>Metazoa</taxon>
        <taxon>Ecdysozoa</taxon>
        <taxon>Nematoda</taxon>
        <taxon>Chromadorea</taxon>
        <taxon>Rhabditida</taxon>
        <taxon>Rhabditina</taxon>
        <taxon>Rhabditomorpha</taxon>
        <taxon>Strongyloidea</taxon>
        <taxon>Heligmosomidae</taxon>
        <taxon>Heligmosomoides</taxon>
    </lineage>
</organism>
<evidence type="ECO:0000313" key="3">
    <source>
        <dbReference type="Proteomes" id="UP000050761"/>
    </source>
</evidence>
<sequence>MWRIGRIVGIRSNPLDKVREVVIELPNKSRIRRPVNKVVPLEIDDKPTPPPEDGSSTPVYSPPTPVSALPPQHPYNLRVRKPINYNEREENDVRDESDKEDELEDRANQPSFSTPHSSLNLIRHVPLFLTLLLLLLTGTNATKEFNESHHL</sequence>
<accession>A0A183F9H8</accession>
<proteinExistence type="predicted"/>
<name>A0A183F9H8_HELPZ</name>
<evidence type="ECO:0000313" key="2">
    <source>
        <dbReference type="EMBL" id="VDO28555.1"/>
    </source>
</evidence>